<proteinExistence type="predicted"/>
<dbReference type="Gene3D" id="3.40.50.2000">
    <property type="entry name" value="Glycogen Phosphorylase B"/>
    <property type="match status" value="2"/>
</dbReference>
<dbReference type="SUPFAM" id="SSF53756">
    <property type="entry name" value="UDP-Glycosyltransferase/glycogen phosphorylase"/>
    <property type="match status" value="1"/>
</dbReference>
<name>A0ABX5L0R9_9GAMM</name>
<keyword evidence="3" id="KW-1185">Reference proteome</keyword>
<dbReference type="Pfam" id="PF00534">
    <property type="entry name" value="Glycos_transf_1"/>
    <property type="match status" value="1"/>
</dbReference>
<accession>A0ABX5L0R9</accession>
<gene>
    <name evidence="2" type="ORF">DC078_08865</name>
</gene>
<dbReference type="EMBL" id="QEWV01000010">
    <property type="protein sequence ID" value="PWD90188.1"/>
    <property type="molecule type" value="Genomic_DNA"/>
</dbReference>
<sequence>MNIGFILLNNHGGKGGMESVLEQTCMNLQKKGINSYVYLLYKPKHLEFLDKFQNIYYLSAPRYLEESSKLPRFAKKYLHKRYIQKNYDTLLKRMSDDHLDALVVLNITKQFLNHFDLLKQFKDQNNVPLLSWTHSSISDTAKKILEQISKKASIFERHLAISKAIKAEIYDVSRSKKISLTYNPISAAPKIQRDSKRFIFIGRIDKNKQVEELIQNFSKIKGDWSFDIYGSTGSEESDQKIHQLIKSLELDNKIFFHGWTENPWTKINVAGTLLLNSKKEGLPLCIAEAMIRGIPCLSSNYFGEASEIIKNNENGWLYEIGDMKTWQSKVQAIVDGQLQLPDQESIQKSVLHFESAQVAERFIDALNQTIKEYSN</sequence>
<evidence type="ECO:0000313" key="2">
    <source>
        <dbReference type="EMBL" id="PWD90188.1"/>
    </source>
</evidence>
<feature type="domain" description="Glycosyl transferase family 1" evidence="1">
    <location>
        <begin position="187"/>
        <end position="337"/>
    </location>
</feature>
<organism evidence="2 3">
    <name type="scientific">Ignatzschineria cameli</name>
    <dbReference type="NCBI Taxonomy" id="2182793"/>
    <lineage>
        <taxon>Bacteria</taxon>
        <taxon>Pseudomonadati</taxon>
        <taxon>Pseudomonadota</taxon>
        <taxon>Gammaproteobacteria</taxon>
        <taxon>Cardiobacteriales</taxon>
        <taxon>Ignatzschineriaceae</taxon>
        <taxon>Ignatzschineria</taxon>
    </lineage>
</organism>
<dbReference type="RefSeq" id="WP_109202185.1">
    <property type="nucleotide sequence ID" value="NZ_QEWS01000011.1"/>
</dbReference>
<evidence type="ECO:0000259" key="1">
    <source>
        <dbReference type="Pfam" id="PF00534"/>
    </source>
</evidence>
<dbReference type="InterPro" id="IPR001296">
    <property type="entry name" value="Glyco_trans_1"/>
</dbReference>
<dbReference type="Proteomes" id="UP000245217">
    <property type="component" value="Unassembled WGS sequence"/>
</dbReference>
<protein>
    <recommendedName>
        <fullName evidence="1">Glycosyl transferase family 1 domain-containing protein</fullName>
    </recommendedName>
</protein>
<dbReference type="PANTHER" id="PTHR12526">
    <property type="entry name" value="GLYCOSYLTRANSFERASE"/>
    <property type="match status" value="1"/>
</dbReference>
<comment type="caution">
    <text evidence="2">The sequence shown here is derived from an EMBL/GenBank/DDBJ whole genome shotgun (WGS) entry which is preliminary data.</text>
</comment>
<reference evidence="3" key="1">
    <citation type="submission" date="2018-05" db="EMBL/GenBank/DDBJ databases">
        <title>Ignatzschineria dubaiensis sp. nov., isolated from necrotic foot tissues of dromedaries (Camelus dromedarius) and associated maggots in Dubai, United Arab Emirates.</title>
        <authorList>
            <person name="Tsang C.C."/>
            <person name="Tang J.Y.M."/>
            <person name="Fong J.Y.H."/>
            <person name="Kinne J."/>
            <person name="Lee H.H."/>
            <person name="Joseph M."/>
            <person name="Jose S."/>
            <person name="Schuster R.K."/>
            <person name="Tang Y."/>
            <person name="Sivakumar S."/>
            <person name="Chen J.H.K."/>
            <person name="Teng J.L.L."/>
            <person name="Lau S.K.P."/>
            <person name="Wernery U."/>
            <person name="Woo P.C.Y."/>
        </authorList>
    </citation>
    <scope>NUCLEOTIDE SEQUENCE [LARGE SCALE GENOMIC DNA]</scope>
    <source>
        <strain evidence="3">UAE-HKU58</strain>
    </source>
</reference>
<dbReference type="PANTHER" id="PTHR12526:SF630">
    <property type="entry name" value="GLYCOSYLTRANSFERASE"/>
    <property type="match status" value="1"/>
</dbReference>
<evidence type="ECO:0000313" key="3">
    <source>
        <dbReference type="Proteomes" id="UP000245217"/>
    </source>
</evidence>